<sequence length="67" mass="7991">MRVDPKEVLFYSICFEKTWIHKKRIPEKQGGCDAPQGLTQYVREVISNFRTNRQTDRQTDRQSALYI</sequence>
<evidence type="ECO:0000313" key="1">
    <source>
        <dbReference type="Proteomes" id="UP000025227"/>
    </source>
</evidence>
<name>A0A7I4Z1H8_HAECO</name>
<proteinExistence type="predicted"/>
<reference evidence="2" key="1">
    <citation type="submission" date="2020-12" db="UniProtKB">
        <authorList>
            <consortium name="WormBaseParasite"/>
        </authorList>
    </citation>
    <scope>IDENTIFICATION</scope>
    <source>
        <strain evidence="2">MHco3</strain>
    </source>
</reference>
<organism evidence="1 2">
    <name type="scientific">Haemonchus contortus</name>
    <name type="common">Barber pole worm</name>
    <dbReference type="NCBI Taxonomy" id="6289"/>
    <lineage>
        <taxon>Eukaryota</taxon>
        <taxon>Metazoa</taxon>
        <taxon>Ecdysozoa</taxon>
        <taxon>Nematoda</taxon>
        <taxon>Chromadorea</taxon>
        <taxon>Rhabditida</taxon>
        <taxon>Rhabditina</taxon>
        <taxon>Rhabditomorpha</taxon>
        <taxon>Strongyloidea</taxon>
        <taxon>Trichostrongylidae</taxon>
        <taxon>Haemonchus</taxon>
    </lineage>
</organism>
<dbReference type="Proteomes" id="UP000025227">
    <property type="component" value="Unplaced"/>
</dbReference>
<evidence type="ECO:0000313" key="2">
    <source>
        <dbReference type="WBParaSite" id="HCON_00173340-00001"/>
    </source>
</evidence>
<protein>
    <submittedName>
        <fullName evidence="2">Uncharacterized protein</fullName>
    </submittedName>
</protein>
<dbReference type="WBParaSite" id="HCON_00173340-00001">
    <property type="protein sequence ID" value="HCON_00173340-00001"/>
    <property type="gene ID" value="HCON_00173340"/>
</dbReference>
<accession>A0A7I4Z1H8</accession>
<dbReference type="AlphaFoldDB" id="A0A7I4Z1H8"/>
<keyword evidence="1" id="KW-1185">Reference proteome</keyword>